<organism evidence="2">
    <name type="scientific">Triticum aestivum</name>
    <name type="common">Wheat</name>
    <dbReference type="NCBI Taxonomy" id="4565"/>
    <lineage>
        <taxon>Eukaryota</taxon>
        <taxon>Viridiplantae</taxon>
        <taxon>Streptophyta</taxon>
        <taxon>Embryophyta</taxon>
        <taxon>Tracheophyta</taxon>
        <taxon>Spermatophyta</taxon>
        <taxon>Magnoliopsida</taxon>
        <taxon>Liliopsida</taxon>
        <taxon>Poales</taxon>
        <taxon>Poaceae</taxon>
        <taxon>BOP clade</taxon>
        <taxon>Pooideae</taxon>
        <taxon>Triticodae</taxon>
        <taxon>Triticeae</taxon>
        <taxon>Triticinae</taxon>
        <taxon>Triticum</taxon>
    </lineage>
</organism>
<reference evidence="2" key="2">
    <citation type="submission" date="2018-10" db="UniProtKB">
        <authorList>
            <consortium name="EnsemblPlants"/>
        </authorList>
    </citation>
    <scope>IDENTIFICATION</scope>
</reference>
<evidence type="ECO:0000256" key="1">
    <source>
        <dbReference type="SAM" id="MobiDB-lite"/>
    </source>
</evidence>
<dbReference type="EnsemblPlants" id="TraesCS3A02G121800.1">
    <property type="protein sequence ID" value="TraesCS3A02G121800.1.cds1"/>
    <property type="gene ID" value="TraesCS3A02G121800"/>
</dbReference>
<dbReference type="Proteomes" id="UP000019116">
    <property type="component" value="Chromosome 3A"/>
</dbReference>
<feature type="compositionally biased region" description="Basic and acidic residues" evidence="1">
    <location>
        <begin position="11"/>
        <end position="23"/>
    </location>
</feature>
<proteinExistence type="predicted"/>
<sequence>MVALGGSEAPGQREDDGCGHENEVGLGRGRPWHRKATRSRGTEWGEEIGRGRERICGLHAVPVGGGARKMEIEEMDRWGWGSSVAGPRVKQRRLAGPWPWAGARKRVPGFWAEH</sequence>
<dbReference type="Gramene" id="TraesCLE_scaffold_079336_01G000100.1">
    <property type="protein sequence ID" value="TraesCLE_scaffold_079336_01G000100.1"/>
    <property type="gene ID" value="TraesCLE_scaffold_079336_01G000100"/>
</dbReference>
<dbReference type="Gramene" id="TraesCS3A02G121800.1">
    <property type="protein sequence ID" value="TraesCS3A02G121800.1.cds1"/>
    <property type="gene ID" value="TraesCS3A02G121800"/>
</dbReference>
<reference evidence="2" key="1">
    <citation type="submission" date="2018-08" db="EMBL/GenBank/DDBJ databases">
        <authorList>
            <person name="Rossello M."/>
        </authorList>
    </citation>
    <scope>NUCLEOTIDE SEQUENCE [LARGE SCALE GENOMIC DNA]</scope>
    <source>
        <strain evidence="2">cv. Chinese Spring</strain>
    </source>
</reference>
<dbReference type="OMA" id="QREDDGC"/>
<dbReference type="Gramene" id="TraesCS3A03G0266700.1">
    <property type="protein sequence ID" value="TraesCS3A03G0266700.1.CDS1"/>
    <property type="gene ID" value="TraesCS3A03G0266700"/>
</dbReference>
<evidence type="ECO:0000313" key="3">
    <source>
        <dbReference type="Proteomes" id="UP000019116"/>
    </source>
</evidence>
<evidence type="ECO:0000313" key="2">
    <source>
        <dbReference type="EnsemblPlants" id="TraesCS3A02G121800.1.cds1"/>
    </source>
</evidence>
<name>A0A3B6EDD3_WHEAT</name>
<protein>
    <submittedName>
        <fullName evidence="2">Uncharacterized protein</fullName>
    </submittedName>
</protein>
<dbReference type="AlphaFoldDB" id="A0A3B6EDD3"/>
<feature type="region of interest" description="Disordered" evidence="1">
    <location>
        <begin position="1"/>
        <end position="47"/>
    </location>
</feature>
<dbReference type="Gramene" id="TraesCAD_scaffold_113539_01G000100.1">
    <property type="protein sequence ID" value="TraesCAD_scaffold_113539_01G000100.1"/>
    <property type="gene ID" value="TraesCAD_scaffold_113539_01G000100"/>
</dbReference>
<keyword evidence="3" id="KW-1185">Reference proteome</keyword>
<accession>A0A3B6EDD3</accession>
<dbReference type="Gramene" id="TraesWEE_scaffold_089645_01G000100.1">
    <property type="protein sequence ID" value="TraesWEE_scaffold_089645_01G000100.1"/>
    <property type="gene ID" value="TraesWEE_scaffold_089645_01G000100"/>
</dbReference>
<dbReference type="Gramene" id="TraesROB_scaffold_078102_01G000100.1">
    <property type="protein sequence ID" value="TraesROB_scaffold_078102_01G000100.1"/>
    <property type="gene ID" value="TraesROB_scaffold_078102_01G000100"/>
</dbReference>
<dbReference type="Gramene" id="TraesRN3A0100268500.1">
    <property type="protein sequence ID" value="TraesRN3A0100268500.1"/>
    <property type="gene ID" value="TraesRN3A0100268500"/>
</dbReference>